<dbReference type="InterPro" id="IPR029069">
    <property type="entry name" value="HotDog_dom_sf"/>
</dbReference>
<evidence type="ECO:0000259" key="2">
    <source>
        <dbReference type="Pfam" id="PF03061"/>
    </source>
</evidence>
<dbReference type="RefSeq" id="WP_011448829.1">
    <property type="nucleotide sequence ID" value="NC_007796.1"/>
</dbReference>
<dbReference type="EMBL" id="CP000254">
    <property type="protein sequence ID" value="ABD41565.1"/>
    <property type="molecule type" value="Genomic_DNA"/>
</dbReference>
<evidence type="ECO:0000313" key="3">
    <source>
        <dbReference type="EMBL" id="ABD41565.1"/>
    </source>
</evidence>
<evidence type="ECO:0000256" key="1">
    <source>
        <dbReference type="ARBA" id="ARBA00022801"/>
    </source>
</evidence>
<dbReference type="PANTHER" id="PTHR42856:SF1">
    <property type="entry name" value="ACYL-COENZYME A THIOESTERASE PAAI"/>
    <property type="match status" value="1"/>
</dbReference>
<dbReference type="PANTHER" id="PTHR42856">
    <property type="entry name" value="ACYL-COENZYME A THIOESTERASE PAAI"/>
    <property type="match status" value="1"/>
</dbReference>
<dbReference type="InterPro" id="IPR006683">
    <property type="entry name" value="Thioestr_dom"/>
</dbReference>
<accession>Q2FQ67</accession>
<dbReference type="GO" id="GO:0016289">
    <property type="term" value="F:acyl-CoA hydrolase activity"/>
    <property type="evidence" value="ECO:0007669"/>
    <property type="project" value="TreeGrafter"/>
</dbReference>
<dbReference type="GeneID" id="3923393"/>
<protein>
    <submittedName>
        <fullName evidence="3">Phenylacetic acid degradation-related protein</fullName>
    </submittedName>
</protein>
<dbReference type="eggNOG" id="arCOG00777">
    <property type="taxonomic scope" value="Archaea"/>
</dbReference>
<gene>
    <name evidence="3" type="ordered locus">Mhun_1848</name>
</gene>
<proteinExistence type="predicted"/>
<feature type="domain" description="Thioesterase" evidence="2">
    <location>
        <begin position="43"/>
        <end position="116"/>
    </location>
</feature>
<dbReference type="CDD" id="cd03443">
    <property type="entry name" value="PaaI_thioesterase"/>
    <property type="match status" value="1"/>
</dbReference>
<dbReference type="Gene3D" id="3.10.129.10">
    <property type="entry name" value="Hotdog Thioesterase"/>
    <property type="match status" value="1"/>
</dbReference>
<dbReference type="KEGG" id="mhu:Mhun_1848"/>
<dbReference type="Pfam" id="PF03061">
    <property type="entry name" value="4HBT"/>
    <property type="match status" value="1"/>
</dbReference>
<dbReference type="AlphaFoldDB" id="Q2FQ67"/>
<sequence length="128" mass="13868">MEHISSFLDADPFSQELGIKLESVSKNTATLSLVISEKHLNTHGTVHGGVIYTLADAAFAVASNADGTPSVAINTSITYMKAVKSGKLIAKAHEFSKNHTLGSYIVEIHDHEGEKIAVFQGLSYRKRR</sequence>
<dbReference type="SUPFAM" id="SSF54637">
    <property type="entry name" value="Thioesterase/thiol ester dehydrase-isomerase"/>
    <property type="match status" value="1"/>
</dbReference>
<dbReference type="NCBIfam" id="TIGR00369">
    <property type="entry name" value="unchar_dom_1"/>
    <property type="match status" value="1"/>
</dbReference>
<dbReference type="OrthoDB" id="24516at2157"/>
<keyword evidence="1" id="KW-0378">Hydrolase</keyword>
<dbReference type="STRING" id="323259.Mhun_1848"/>
<name>Q2FQ67_METHJ</name>
<dbReference type="Proteomes" id="UP000001941">
    <property type="component" value="Chromosome"/>
</dbReference>
<reference evidence="4" key="1">
    <citation type="journal article" date="2016" name="Stand. Genomic Sci.">
        <title>Complete genome sequence of Methanospirillum hungatei type strain JF1.</title>
        <authorList>
            <person name="Gunsalus R.P."/>
            <person name="Cook L.E."/>
            <person name="Crable B."/>
            <person name="Rohlin L."/>
            <person name="McDonald E."/>
            <person name="Mouttaki H."/>
            <person name="Sieber J.R."/>
            <person name="Poweleit N."/>
            <person name="Zhou H."/>
            <person name="Lapidus A.L."/>
            <person name="Daligault H.E."/>
            <person name="Land M."/>
            <person name="Gilna P."/>
            <person name="Ivanova N."/>
            <person name="Kyrpides N."/>
            <person name="Culley D.E."/>
            <person name="McInerney M.J."/>
        </authorList>
    </citation>
    <scope>NUCLEOTIDE SEQUENCE [LARGE SCALE GENOMIC DNA]</scope>
    <source>
        <strain evidence="4">ATCC 27890 / DSM 864 / NBRC 100397 / JF-1</strain>
    </source>
</reference>
<dbReference type="HOGENOM" id="CLU_089876_11_2_2"/>
<dbReference type="InterPro" id="IPR052723">
    <property type="entry name" value="Acyl-CoA_thioesterase_PaaI"/>
</dbReference>
<organism evidence="3 4">
    <name type="scientific">Methanospirillum hungatei JF-1 (strain ATCC 27890 / DSM 864 / NBRC 100397 / JF-1)</name>
    <dbReference type="NCBI Taxonomy" id="323259"/>
    <lineage>
        <taxon>Archaea</taxon>
        <taxon>Methanobacteriati</taxon>
        <taxon>Methanobacteriota</taxon>
        <taxon>Stenosarchaea group</taxon>
        <taxon>Methanomicrobia</taxon>
        <taxon>Methanomicrobiales</taxon>
        <taxon>Methanospirillaceae</taxon>
        <taxon>Methanospirillum</taxon>
    </lineage>
</organism>
<dbReference type="InterPro" id="IPR003736">
    <property type="entry name" value="PAAI_dom"/>
</dbReference>
<dbReference type="EnsemblBacteria" id="ABD41565">
    <property type="protein sequence ID" value="ABD41565"/>
    <property type="gene ID" value="Mhun_1848"/>
</dbReference>
<keyword evidence="4" id="KW-1185">Reference proteome</keyword>
<dbReference type="InParanoid" id="Q2FQ67"/>
<evidence type="ECO:0000313" key="4">
    <source>
        <dbReference type="Proteomes" id="UP000001941"/>
    </source>
</evidence>